<reference evidence="2 3" key="1">
    <citation type="submission" date="2009-04" db="EMBL/GenBank/DDBJ databases">
        <authorList>
            <person name="Qin X."/>
            <person name="Bachman B."/>
            <person name="Battles P."/>
            <person name="Bell A."/>
            <person name="Bess C."/>
            <person name="Bickham C."/>
            <person name="Chaboub L."/>
            <person name="Chen D."/>
            <person name="Coyle M."/>
            <person name="Deiros D.R."/>
            <person name="Dinh H."/>
            <person name="Forbes L."/>
            <person name="Fowler G."/>
            <person name="Francisco L."/>
            <person name="Fu Q."/>
            <person name="Gubbala S."/>
            <person name="Hale W."/>
            <person name="Han Y."/>
            <person name="Hemphill L."/>
            <person name="Highlander S.K."/>
            <person name="Hirani K."/>
            <person name="Hogues M."/>
            <person name="Jackson L."/>
            <person name="Jakkamsetti A."/>
            <person name="Javaid M."/>
            <person name="Jiang H."/>
            <person name="Korchina V."/>
            <person name="Kovar C."/>
            <person name="Lara F."/>
            <person name="Lee S."/>
            <person name="Mata R."/>
            <person name="Mathew T."/>
            <person name="Moen C."/>
            <person name="Morales K."/>
            <person name="Munidasa M."/>
            <person name="Nazareth L."/>
            <person name="Ngo R."/>
            <person name="Nguyen L."/>
            <person name="Okwuonu G."/>
            <person name="Ongeri F."/>
            <person name="Patil S."/>
            <person name="Petrosino J."/>
            <person name="Pham C."/>
            <person name="Pham P."/>
            <person name="Pu L.-L."/>
            <person name="Puazo M."/>
            <person name="Raj R."/>
            <person name="Reid J."/>
            <person name="Rouhana J."/>
            <person name="Saada N."/>
            <person name="Shang Y."/>
            <person name="Simmons D."/>
            <person name="Thornton R."/>
            <person name="Warren J."/>
            <person name="Weissenberger G."/>
            <person name="Zhang J."/>
            <person name="Zhang L."/>
            <person name="Zhou C."/>
            <person name="Zhu D."/>
            <person name="Muzny D."/>
            <person name="Worley K."/>
            <person name="Gibbs R."/>
        </authorList>
    </citation>
    <scope>NUCLEOTIDE SEQUENCE [LARGE SCALE GENOMIC DNA]</scope>
    <source>
        <strain evidence="2 3">ATCC 43531</strain>
    </source>
</reference>
<accession>C4V1B5</accession>
<dbReference type="STRING" id="638302.HMPREF0908_0309"/>
<evidence type="ECO:0000313" key="3">
    <source>
        <dbReference type="Proteomes" id="UP000005309"/>
    </source>
</evidence>
<keyword evidence="3" id="KW-1185">Reference proteome</keyword>
<dbReference type="EMBL" id="ACLA01000004">
    <property type="protein sequence ID" value="EEQ49451.1"/>
    <property type="molecule type" value="Genomic_DNA"/>
</dbReference>
<gene>
    <name evidence="2" type="ORF">HMPREF0908_0309</name>
</gene>
<feature type="domain" description="DUF6630" evidence="1">
    <location>
        <begin position="189"/>
        <end position="324"/>
    </location>
</feature>
<dbReference type="Proteomes" id="UP000005309">
    <property type="component" value="Unassembled WGS sequence"/>
</dbReference>
<dbReference type="eggNOG" id="ENOG502ZBWV">
    <property type="taxonomic scope" value="Bacteria"/>
</dbReference>
<protein>
    <recommendedName>
        <fullName evidence="1">DUF6630 domain-containing protein</fullName>
    </recommendedName>
</protein>
<evidence type="ECO:0000259" key="1">
    <source>
        <dbReference type="Pfam" id="PF20335"/>
    </source>
</evidence>
<proteinExistence type="predicted"/>
<name>C4V1B5_9FIRM</name>
<comment type="caution">
    <text evidence="2">The sequence shown here is derived from an EMBL/GenBank/DDBJ whole genome shotgun (WGS) entry which is preliminary data.</text>
</comment>
<dbReference type="HOGENOM" id="CLU_1029894_0_0_9"/>
<dbReference type="OrthoDB" id="5107934at2"/>
<dbReference type="AlphaFoldDB" id="C4V1B5"/>
<evidence type="ECO:0000313" key="2">
    <source>
        <dbReference type="EMBL" id="EEQ49451.1"/>
    </source>
</evidence>
<dbReference type="Pfam" id="PF20335">
    <property type="entry name" value="DUF6630"/>
    <property type="match status" value="1"/>
</dbReference>
<dbReference type="InterPro" id="IPR046582">
    <property type="entry name" value="DUF6630"/>
</dbReference>
<organism evidence="2 3">
    <name type="scientific">Selenomonas flueggei ATCC 43531</name>
    <dbReference type="NCBI Taxonomy" id="638302"/>
    <lineage>
        <taxon>Bacteria</taxon>
        <taxon>Bacillati</taxon>
        <taxon>Bacillota</taxon>
        <taxon>Negativicutes</taxon>
        <taxon>Selenomonadales</taxon>
        <taxon>Selenomonadaceae</taxon>
        <taxon>Selenomonas</taxon>
    </lineage>
</organism>
<sequence>MFVLLHKQKLLLYRIITQIKQKHNEDDIFYQKTASGELSRCGEYDRVFSRCVYGIRRYAMSLYDWMQEKVFHTYETWRLKSSIYNRTGFHIVAIEKQLGAMRDGVNMYVELYPPHAIQGCTCMKAMHGRQRGRVNLLLVMDGKTYGITDLSSDDAAVMMRSFVKHAVLPPADAYVDMHETGSAEKKEAFTAVAELLLGDDAQAFCRRVKPPKCTEESDAWNDAWYELAEELVSCGRAVMLDTKTAKEEFFAALYELTAGRTIALPAALSAEYGVPAWSKEINAQWTDTLLAGMDIGTDDYVLLVLPVEVFYRAKELAQTFLQRIARAEEL</sequence>